<evidence type="ECO:0000313" key="3">
    <source>
        <dbReference type="Proteomes" id="UP000308730"/>
    </source>
</evidence>
<dbReference type="InterPro" id="IPR011032">
    <property type="entry name" value="GroES-like_sf"/>
</dbReference>
<dbReference type="AlphaFoldDB" id="A0A4S4MYF3"/>
<dbReference type="SMART" id="SM00829">
    <property type="entry name" value="PKS_ER"/>
    <property type="match status" value="1"/>
</dbReference>
<dbReference type="PANTHER" id="PTHR45348:SF2">
    <property type="entry name" value="ZINC-TYPE ALCOHOL DEHYDROGENASE-LIKE PROTEIN C2E1P3.01"/>
    <property type="match status" value="1"/>
</dbReference>
<protein>
    <recommendedName>
        <fullName evidence="1">Enoyl reductase (ER) domain-containing protein</fullName>
    </recommendedName>
</protein>
<dbReference type="EMBL" id="SGPM01000045">
    <property type="protein sequence ID" value="THH31509.1"/>
    <property type="molecule type" value="Genomic_DNA"/>
</dbReference>
<dbReference type="SUPFAM" id="SSF50129">
    <property type="entry name" value="GroES-like"/>
    <property type="match status" value="1"/>
</dbReference>
<feature type="domain" description="Enoyl reductase (ER)" evidence="1">
    <location>
        <begin position="17"/>
        <end position="350"/>
    </location>
</feature>
<dbReference type="OrthoDB" id="3233595at2759"/>
<dbReference type="Gene3D" id="3.90.180.10">
    <property type="entry name" value="Medium-chain alcohol dehydrogenases, catalytic domain"/>
    <property type="match status" value="1"/>
</dbReference>
<dbReference type="Pfam" id="PF08240">
    <property type="entry name" value="ADH_N"/>
    <property type="match status" value="1"/>
</dbReference>
<reference evidence="2 3" key="1">
    <citation type="submission" date="2019-02" db="EMBL/GenBank/DDBJ databases">
        <title>Genome sequencing of the rare red list fungi Antrodiella citrinella (Flaviporus citrinellus).</title>
        <authorList>
            <person name="Buettner E."/>
            <person name="Kellner H."/>
        </authorList>
    </citation>
    <scope>NUCLEOTIDE SEQUENCE [LARGE SCALE GENOMIC DNA]</scope>
    <source>
        <strain evidence="2 3">DSM 108506</strain>
    </source>
</reference>
<dbReference type="InterPro" id="IPR013149">
    <property type="entry name" value="ADH-like_C"/>
</dbReference>
<evidence type="ECO:0000259" key="1">
    <source>
        <dbReference type="SMART" id="SM00829"/>
    </source>
</evidence>
<dbReference type="InterPro" id="IPR020843">
    <property type="entry name" value="ER"/>
</dbReference>
<dbReference type="CDD" id="cd08249">
    <property type="entry name" value="enoyl_reductase_like"/>
    <property type="match status" value="1"/>
</dbReference>
<dbReference type="InterPro" id="IPR013154">
    <property type="entry name" value="ADH-like_N"/>
</dbReference>
<comment type="caution">
    <text evidence="2">The sequence shown here is derived from an EMBL/GenBank/DDBJ whole genome shotgun (WGS) entry which is preliminary data.</text>
</comment>
<name>A0A4S4MYF3_9APHY</name>
<proteinExistence type="predicted"/>
<keyword evidence="3" id="KW-1185">Reference proteome</keyword>
<dbReference type="SUPFAM" id="SSF51735">
    <property type="entry name" value="NAD(P)-binding Rossmann-fold domains"/>
    <property type="match status" value="1"/>
</dbReference>
<gene>
    <name evidence="2" type="ORF">EUX98_g2688</name>
</gene>
<dbReference type="InterPro" id="IPR036291">
    <property type="entry name" value="NAD(P)-bd_dom_sf"/>
</dbReference>
<accession>A0A4S4MYF3</accession>
<dbReference type="Gene3D" id="3.40.50.720">
    <property type="entry name" value="NAD(P)-binding Rossmann-like Domain"/>
    <property type="match status" value="1"/>
</dbReference>
<dbReference type="GO" id="GO:0016651">
    <property type="term" value="F:oxidoreductase activity, acting on NAD(P)H"/>
    <property type="evidence" value="ECO:0007669"/>
    <property type="project" value="InterPro"/>
</dbReference>
<organism evidence="2 3">
    <name type="scientific">Antrodiella citrinella</name>
    <dbReference type="NCBI Taxonomy" id="2447956"/>
    <lineage>
        <taxon>Eukaryota</taxon>
        <taxon>Fungi</taxon>
        <taxon>Dikarya</taxon>
        <taxon>Basidiomycota</taxon>
        <taxon>Agaricomycotina</taxon>
        <taxon>Agaricomycetes</taxon>
        <taxon>Polyporales</taxon>
        <taxon>Steccherinaceae</taxon>
        <taxon>Antrodiella</taxon>
    </lineage>
</organism>
<dbReference type="PANTHER" id="PTHR45348">
    <property type="entry name" value="HYPOTHETICAL OXIDOREDUCTASE (EUROFUNG)"/>
    <property type="match status" value="1"/>
</dbReference>
<dbReference type="InterPro" id="IPR047122">
    <property type="entry name" value="Trans-enoyl_RdTase-like"/>
</dbReference>
<dbReference type="Proteomes" id="UP000308730">
    <property type="component" value="Unassembled WGS sequence"/>
</dbReference>
<evidence type="ECO:0000313" key="2">
    <source>
        <dbReference type="EMBL" id="THH31509.1"/>
    </source>
</evidence>
<dbReference type="Pfam" id="PF00107">
    <property type="entry name" value="ADH_zinc_N"/>
    <property type="match status" value="1"/>
</dbReference>
<sequence>MSIPSTQKALAILTKQGPWSIITVPVDTPGPGEVLVRVEATALNPVDHKVQSTGRYVTDYPGILGTDTAGVVVAVGEGVTNVAVGDRVVHQGYFTNRLASFKQFTISPVETVAKIPKKISFDQAASLPVGLGAAFVGLYGKQEDGGGADLVAPWKEGGRGKYANSPLVLFGGSTSVGQYVIQLAKLSGFSPIIATVSPRNYDLVKSLGATHTIDRSLPVEDIFSAVKAITSAPIKIVYDTVAAAPTQNLGYDLVSPGGALVLVLPSIVDETKITSDKVIVRTFGTVHIPLNKELGIGMYGALPKYLESGEIKPNNTEVIPGGLAAIPEGLERLKNNQVSAIKLIAHPQETK</sequence>